<sequence length="186" mass="20964">MDIKTLDQERAEFAYRSVLEVANLSVKDSKGNDRGSEVGSKYRSYVKSAPVLILTNGLGQALAFYRSKIKPEANIVGPNENTDNQNNSVLYTKLPEWIIKMMTETKTDKTPKFSADRLAYAYLYKHIAEWLGERGLTDGKDPLKAYTEKNALNAVLLTEETIAFLNWLRRFADAMLEEDKESGEGA</sequence>
<evidence type="ECO:0000256" key="1">
    <source>
        <dbReference type="ARBA" id="ARBA00004496"/>
    </source>
</evidence>
<name>A0A4Y5SNH5_9EURY</name>
<dbReference type="Proteomes" id="UP000306007">
    <property type="component" value="Chromosome"/>
</dbReference>
<dbReference type="Gene3D" id="1.10.520.30">
    <property type="entry name" value="AF1862-like domain"/>
    <property type="match status" value="1"/>
</dbReference>
<evidence type="ECO:0000256" key="5">
    <source>
        <dbReference type="ARBA" id="ARBA00030001"/>
    </source>
</evidence>
<dbReference type="GO" id="GO:0005737">
    <property type="term" value="C:cytoplasm"/>
    <property type="evidence" value="ECO:0007669"/>
    <property type="project" value="UniProtKB-SubCell"/>
</dbReference>
<evidence type="ECO:0000256" key="2">
    <source>
        <dbReference type="ARBA" id="ARBA00006161"/>
    </source>
</evidence>
<comment type="subcellular location">
    <subcellularLocation>
        <location evidence="1">Cytoplasm</location>
    </subcellularLocation>
</comment>
<dbReference type="GO" id="GO:0051607">
    <property type="term" value="P:defense response to virus"/>
    <property type="evidence" value="ECO:0007669"/>
    <property type="project" value="UniProtKB-KW"/>
</dbReference>
<reference evidence="6 7" key="1">
    <citation type="submission" date="2019-06" db="EMBL/GenBank/DDBJ databases">
        <title>Thermococcus indicus sp. nov., a Fe(III)-reducing hyperthermophilic archaeon isolated from the Onnuri vent field of the Central Indian Ocean ridge.</title>
        <authorList>
            <person name="Lim J.K."/>
            <person name="Kim Y.J."/>
            <person name="Kwon K.K."/>
        </authorList>
    </citation>
    <scope>NUCLEOTIDE SEQUENCE [LARGE SCALE GENOMIC DNA]</scope>
    <source>
        <strain evidence="6 7">IOH1</strain>
    </source>
</reference>
<dbReference type="InterPro" id="IPR010160">
    <property type="entry name" value="CRISPR-assoc_prot_Cmr5"/>
</dbReference>
<keyword evidence="7" id="KW-1185">Reference proteome</keyword>
<organism evidence="6 7">
    <name type="scientific">Thermococcus indicus</name>
    <dbReference type="NCBI Taxonomy" id="2586643"/>
    <lineage>
        <taxon>Archaea</taxon>
        <taxon>Methanobacteriati</taxon>
        <taxon>Methanobacteriota</taxon>
        <taxon>Thermococci</taxon>
        <taxon>Thermococcales</taxon>
        <taxon>Thermococcaceae</taxon>
        <taxon>Thermococcus</taxon>
    </lineage>
</organism>
<comment type="similarity">
    <text evidence="2">Belongs to the CRISPR system Cmr5 family.</text>
</comment>
<evidence type="ECO:0000256" key="4">
    <source>
        <dbReference type="ARBA" id="ARBA00023118"/>
    </source>
</evidence>
<evidence type="ECO:0000313" key="7">
    <source>
        <dbReference type="Proteomes" id="UP000306007"/>
    </source>
</evidence>
<proteinExistence type="inferred from homology"/>
<dbReference type="InterPro" id="IPR023101">
    <property type="entry name" value="AF1862-like_dom_sf"/>
</dbReference>
<dbReference type="KEGG" id="tic:FH039_08665"/>
<dbReference type="NCBIfam" id="TIGR01881">
    <property type="entry name" value="cas_Cmr5"/>
    <property type="match status" value="1"/>
</dbReference>
<dbReference type="Pfam" id="PF09701">
    <property type="entry name" value="Cas_Cmr5"/>
    <property type="match status" value="2"/>
</dbReference>
<keyword evidence="4" id="KW-0051">Antiviral defense</keyword>
<dbReference type="OrthoDB" id="134220at2157"/>
<dbReference type="SUPFAM" id="SSF158568">
    <property type="entry name" value="AF1862-like"/>
    <property type="match status" value="1"/>
</dbReference>
<keyword evidence="3" id="KW-0963">Cytoplasm</keyword>
<gene>
    <name evidence="6" type="primary">cmr5</name>
    <name evidence="6" type="ORF">FH039_08665</name>
</gene>
<dbReference type="AlphaFoldDB" id="A0A4Y5SNH5"/>
<dbReference type="EMBL" id="CP040846">
    <property type="protein sequence ID" value="QDA32466.1"/>
    <property type="molecule type" value="Genomic_DNA"/>
</dbReference>
<evidence type="ECO:0000313" key="6">
    <source>
        <dbReference type="EMBL" id="QDA32466.1"/>
    </source>
</evidence>
<evidence type="ECO:0000256" key="3">
    <source>
        <dbReference type="ARBA" id="ARBA00022490"/>
    </source>
</evidence>
<protein>
    <recommendedName>
        <fullName evidence="5">CRISPR type III-B/RAMP module-associated protein Cmr5</fullName>
    </recommendedName>
</protein>
<accession>A0A4Y5SNH5</accession>